<dbReference type="EMBL" id="CP093344">
    <property type="protein sequence ID" value="WOG86054.1"/>
    <property type="molecule type" value="Genomic_DNA"/>
</dbReference>
<organism evidence="1 2">
    <name type="scientific">Daucus carota subsp. sativus</name>
    <name type="common">Carrot</name>
    <dbReference type="NCBI Taxonomy" id="79200"/>
    <lineage>
        <taxon>Eukaryota</taxon>
        <taxon>Viridiplantae</taxon>
        <taxon>Streptophyta</taxon>
        <taxon>Embryophyta</taxon>
        <taxon>Tracheophyta</taxon>
        <taxon>Spermatophyta</taxon>
        <taxon>Magnoliopsida</taxon>
        <taxon>eudicotyledons</taxon>
        <taxon>Gunneridae</taxon>
        <taxon>Pentapetalae</taxon>
        <taxon>asterids</taxon>
        <taxon>campanulids</taxon>
        <taxon>Apiales</taxon>
        <taxon>Apiaceae</taxon>
        <taxon>Apioideae</taxon>
        <taxon>Scandiceae</taxon>
        <taxon>Daucinae</taxon>
        <taxon>Daucus</taxon>
        <taxon>Daucus sect. Daucus</taxon>
    </lineage>
</organism>
<dbReference type="Gramene" id="KZM80569">
    <property type="protein sequence ID" value="KZM80569"/>
    <property type="gene ID" value="DCAR_032099"/>
</dbReference>
<evidence type="ECO:0000313" key="1">
    <source>
        <dbReference type="EMBL" id="WOG86054.1"/>
    </source>
</evidence>
<evidence type="ECO:0000313" key="2">
    <source>
        <dbReference type="Proteomes" id="UP000077755"/>
    </source>
</evidence>
<sequence>MSRSLDECDAILDNMCDCYRMSVEKTRWYGDAIGRRYRECPEGVCGFHKWVDPPLCTRGQEALRELQRRHEVSYEDDCRRRDALLAWYDRRLEDERKKFTESLAGLSLLCDVVKNLVLEASDPVEPVEPAPSLYPPMEEWE</sequence>
<dbReference type="AlphaFoldDB" id="A0A175YAI7"/>
<accession>A0A175YAI7</accession>
<proteinExistence type="predicted"/>
<dbReference type="Proteomes" id="UP000077755">
    <property type="component" value="Chromosome 2"/>
</dbReference>
<reference evidence="1" key="1">
    <citation type="journal article" date="2016" name="Nat. Genet.">
        <title>A high-quality carrot genome assembly provides new insights into carotenoid accumulation and asterid genome evolution.</title>
        <authorList>
            <person name="Iorizzo M."/>
            <person name="Ellison S."/>
            <person name="Senalik D."/>
            <person name="Zeng P."/>
            <person name="Satapoomin P."/>
            <person name="Huang J."/>
            <person name="Bowman M."/>
            <person name="Iovene M."/>
            <person name="Sanseverino W."/>
            <person name="Cavagnaro P."/>
            <person name="Yildiz M."/>
            <person name="Macko-Podgorni A."/>
            <person name="Moranska E."/>
            <person name="Grzebelus E."/>
            <person name="Grzebelus D."/>
            <person name="Ashrafi H."/>
            <person name="Zheng Z."/>
            <person name="Cheng S."/>
            <person name="Spooner D."/>
            <person name="Van Deynze A."/>
            <person name="Simon P."/>
        </authorList>
    </citation>
    <scope>NUCLEOTIDE SEQUENCE</scope>
    <source>
        <tissue evidence="1">Leaf</tissue>
    </source>
</reference>
<protein>
    <submittedName>
        <fullName evidence="1">Uncharacterized protein</fullName>
    </submittedName>
</protein>
<reference evidence="1" key="2">
    <citation type="submission" date="2022-03" db="EMBL/GenBank/DDBJ databases">
        <title>Draft title - Genomic analysis of global carrot germplasm unveils the trajectory of domestication and the origin of high carotenoid orange carrot.</title>
        <authorList>
            <person name="Iorizzo M."/>
            <person name="Ellison S."/>
            <person name="Senalik D."/>
            <person name="Macko-Podgorni A."/>
            <person name="Grzebelus D."/>
            <person name="Bostan H."/>
            <person name="Rolling W."/>
            <person name="Curaba J."/>
            <person name="Simon P."/>
        </authorList>
    </citation>
    <scope>NUCLEOTIDE SEQUENCE</scope>
    <source>
        <tissue evidence="1">Leaf</tissue>
    </source>
</reference>
<name>A0A175YAI7_DAUCS</name>
<gene>
    <name evidence="1" type="ORF">DCAR_0205252</name>
</gene>
<keyword evidence="2" id="KW-1185">Reference proteome</keyword>